<feature type="compositionally biased region" description="Acidic residues" evidence="3">
    <location>
        <begin position="575"/>
        <end position="606"/>
    </location>
</feature>
<feature type="compositionally biased region" description="Acidic residues" evidence="3">
    <location>
        <begin position="651"/>
        <end position="697"/>
    </location>
</feature>
<evidence type="ECO:0000256" key="4">
    <source>
        <dbReference type="SAM" id="Phobius"/>
    </source>
</evidence>
<dbReference type="EMBL" id="BNCQ01000020">
    <property type="protein sequence ID" value="GIM05962.1"/>
    <property type="molecule type" value="Genomic_DNA"/>
</dbReference>
<sequence length="697" mass="73341">MKKDCELCRRPSAESASPGCWCRCCLKLARKGSVLLARVGTTTTTATATIDCYYCYLLLLLFIYYYFYFILFGTVKVRVEGGIRELLCRSMAKKVKRSPLQAVSPSCRALDMHKAQPNRCNNAMQRDICFFVGKFIRRPEARDAATLRLDALLGSTVSEVCAVLSEADPSKREVLIAALDTSHAHAAAAAAVAPTELSTAASITAAAAERSSTSSLPSVPPPAPSLQEAALNLEALGITREQAEEAATRIQAAFHGYHARKEVAAMRARGAMLRRIMADGDEGKVIKCQAAVRGYLDRKHVRAMRASPVAGHAAAVAPKEDEGREGLEKGEEQEERQRQSDFVFDPSSYDSEQVAAATRIQAVMRQRFAQRRVAVLRAAKVSEAVQAEAITADDNETLPPPQLNPEFTVEQQVAVIKIQAARRGYLARRRVAEMRLEQQTAAAEGAEPRRPKAIGRQGDVEPSDGIGGELAEEAETAAAEAAGEDAVWPKLQNLPGFVLTPAAPSGGTIEPLPELATAGTEAEASLMGGSAEDGVVPAVAPAEAMPEEEPSLAVGSSGGGDGDEPRTEASVVANGDDEAVAAQDGEEAGGGEGEGEERQGEEDGEGEERGAAEASQVGPSEADEGGVYEEGSAKGEPQAGETEEGVNPTGEEGEGGGEFGDDGGEGEGGEGEGGEGEDQGEDGDLAEDEGQEEPQDD</sequence>
<keyword evidence="1" id="KW-0112">Calmodulin-binding</keyword>
<keyword evidence="4" id="KW-0812">Transmembrane</keyword>
<dbReference type="InterPro" id="IPR000048">
    <property type="entry name" value="IQ_motif_EF-hand-BS"/>
</dbReference>
<dbReference type="Proteomes" id="UP000722791">
    <property type="component" value="Unassembled WGS sequence"/>
</dbReference>
<feature type="region of interest" description="Disordered" evidence="3">
    <location>
        <begin position="528"/>
        <end position="697"/>
    </location>
</feature>
<dbReference type="SMART" id="SM00015">
    <property type="entry name" value="IQ"/>
    <property type="match status" value="4"/>
</dbReference>
<feature type="transmembrane region" description="Helical" evidence="4">
    <location>
        <begin position="53"/>
        <end position="75"/>
    </location>
</feature>
<keyword evidence="4" id="KW-0472">Membrane</keyword>
<feature type="compositionally biased region" description="Low complexity" evidence="3">
    <location>
        <begin position="535"/>
        <end position="544"/>
    </location>
</feature>
<keyword evidence="4" id="KW-1133">Transmembrane helix</keyword>
<comment type="similarity">
    <text evidence="2">Belongs to the IQD family.</text>
</comment>
<dbReference type="CDD" id="cd23767">
    <property type="entry name" value="IQCD"/>
    <property type="match status" value="1"/>
</dbReference>
<protein>
    <submittedName>
        <fullName evidence="5">Uncharacterized protein</fullName>
    </submittedName>
</protein>
<accession>A0A8J4GFD8</accession>
<evidence type="ECO:0000256" key="1">
    <source>
        <dbReference type="ARBA" id="ARBA00022860"/>
    </source>
</evidence>
<dbReference type="GO" id="GO:0005516">
    <property type="term" value="F:calmodulin binding"/>
    <property type="evidence" value="ECO:0007669"/>
    <property type="project" value="UniProtKB-KW"/>
</dbReference>
<dbReference type="Pfam" id="PF00612">
    <property type="entry name" value="IQ"/>
    <property type="match status" value="3"/>
</dbReference>
<dbReference type="AlphaFoldDB" id="A0A8J4GFD8"/>
<reference evidence="5" key="1">
    <citation type="journal article" date="2021" name="Proc. Natl. Acad. Sci. U.S.A.">
        <title>Three genomes in the algal genus Volvox reveal the fate of a haploid sex-determining region after a transition to homothallism.</title>
        <authorList>
            <person name="Yamamoto K."/>
            <person name="Hamaji T."/>
            <person name="Kawai-Toyooka H."/>
            <person name="Matsuzaki R."/>
            <person name="Takahashi F."/>
            <person name="Nishimura Y."/>
            <person name="Kawachi M."/>
            <person name="Noguchi H."/>
            <person name="Minakuchi Y."/>
            <person name="Umen J.G."/>
            <person name="Toyoda A."/>
            <person name="Nozaki H."/>
        </authorList>
    </citation>
    <scope>NUCLEOTIDE SEQUENCE</scope>
    <source>
        <strain evidence="5">NIES-3785</strain>
    </source>
</reference>
<evidence type="ECO:0000256" key="3">
    <source>
        <dbReference type="SAM" id="MobiDB-lite"/>
    </source>
</evidence>
<evidence type="ECO:0000313" key="5">
    <source>
        <dbReference type="EMBL" id="GIM05962.1"/>
    </source>
</evidence>
<comment type="caution">
    <text evidence="5">The sequence shown here is derived from an EMBL/GenBank/DDBJ whole genome shotgun (WGS) entry which is preliminary data.</text>
</comment>
<name>A0A8J4GFD8_9CHLO</name>
<feature type="compositionally biased region" description="Basic and acidic residues" evidence="3">
    <location>
        <begin position="318"/>
        <end position="339"/>
    </location>
</feature>
<feature type="region of interest" description="Disordered" evidence="3">
    <location>
        <begin position="307"/>
        <end position="342"/>
    </location>
</feature>
<feature type="compositionally biased region" description="Low complexity" evidence="3">
    <location>
        <begin position="307"/>
        <end position="317"/>
    </location>
</feature>
<evidence type="ECO:0000313" key="6">
    <source>
        <dbReference type="Proteomes" id="UP000722791"/>
    </source>
</evidence>
<feature type="region of interest" description="Disordered" evidence="3">
    <location>
        <begin position="439"/>
        <end position="467"/>
    </location>
</feature>
<dbReference type="PANTHER" id="PTHR32295">
    <property type="entry name" value="IQ-DOMAIN 5-RELATED"/>
    <property type="match status" value="1"/>
</dbReference>
<dbReference type="PANTHER" id="PTHR32295:SF216">
    <property type="entry name" value="PROTEIN IQ-DOMAIN 3"/>
    <property type="match status" value="1"/>
</dbReference>
<dbReference type="PROSITE" id="PS50096">
    <property type="entry name" value="IQ"/>
    <property type="match status" value="4"/>
</dbReference>
<proteinExistence type="inferred from homology"/>
<organism evidence="5 6">
    <name type="scientific">Volvox reticuliferus</name>
    <dbReference type="NCBI Taxonomy" id="1737510"/>
    <lineage>
        <taxon>Eukaryota</taxon>
        <taxon>Viridiplantae</taxon>
        <taxon>Chlorophyta</taxon>
        <taxon>core chlorophytes</taxon>
        <taxon>Chlorophyceae</taxon>
        <taxon>CS clade</taxon>
        <taxon>Chlamydomonadales</taxon>
        <taxon>Volvocaceae</taxon>
        <taxon>Volvox</taxon>
    </lineage>
</organism>
<dbReference type="Gene3D" id="1.20.5.190">
    <property type="match status" value="2"/>
</dbReference>
<gene>
    <name evidence="5" type="ORF">Vretimale_10375</name>
</gene>
<evidence type="ECO:0000256" key="2">
    <source>
        <dbReference type="ARBA" id="ARBA00024341"/>
    </source>
</evidence>